<dbReference type="Proteomes" id="UP000028821">
    <property type="component" value="Unassembled WGS sequence"/>
</dbReference>
<comment type="caution">
    <text evidence="1">The sequence shown here is derived from an EMBL/GenBank/DDBJ whole genome shotgun (WGS) entry which is preliminary data.</text>
</comment>
<evidence type="ECO:0000313" key="2">
    <source>
        <dbReference type="Proteomes" id="UP000028821"/>
    </source>
</evidence>
<accession>A0A086Q3A4</accession>
<feature type="non-terminal residue" evidence="1">
    <location>
        <position position="1"/>
    </location>
</feature>
<keyword evidence="1" id="KW-0808">Transferase</keyword>
<dbReference type="GO" id="GO:0016740">
    <property type="term" value="F:transferase activity"/>
    <property type="evidence" value="ECO:0007669"/>
    <property type="project" value="UniProtKB-KW"/>
</dbReference>
<name>A0A086Q3A4_TOXGO</name>
<organism evidence="1 2">
    <name type="scientific">Toxoplasma gondii MAS</name>
    <dbReference type="NCBI Taxonomy" id="943118"/>
    <lineage>
        <taxon>Eukaryota</taxon>
        <taxon>Sar</taxon>
        <taxon>Alveolata</taxon>
        <taxon>Apicomplexa</taxon>
        <taxon>Conoidasida</taxon>
        <taxon>Coccidia</taxon>
        <taxon>Eucoccidiorida</taxon>
        <taxon>Eimeriorina</taxon>
        <taxon>Sarcocystidae</taxon>
        <taxon>Toxoplasma</taxon>
    </lineage>
</organism>
<reference evidence="1 2" key="1">
    <citation type="submission" date="2014-04" db="EMBL/GenBank/DDBJ databases">
        <authorList>
            <person name="Sibley D."/>
            <person name="Venepally P."/>
            <person name="Karamycheva S."/>
            <person name="Hadjithomas M."/>
            <person name="Khan A."/>
            <person name="Brunk B."/>
            <person name="Roos D."/>
            <person name="Caler E."/>
            <person name="Lorenzi H."/>
        </authorList>
    </citation>
    <scope>NUCLEOTIDE SEQUENCE [LARGE SCALE GENOMIC DNA]</scope>
    <source>
        <strain evidence="1 2">MAS</strain>
    </source>
</reference>
<dbReference type="VEuPathDB" id="ToxoDB:TGMAS_305450B"/>
<dbReference type="AlphaFoldDB" id="A0A086Q3A4"/>
<dbReference type="EMBL" id="AEXC02002201">
    <property type="protein sequence ID" value="KFH07086.1"/>
    <property type="molecule type" value="Genomic_DNA"/>
</dbReference>
<protein>
    <submittedName>
        <fullName evidence="1">Acetyltransferase, GNAT family protein</fullName>
    </submittedName>
</protein>
<sequence>DLLKWQKKLEAPGVTQRRSRAFNLPSSILD</sequence>
<proteinExistence type="predicted"/>
<evidence type="ECO:0000313" key="1">
    <source>
        <dbReference type="EMBL" id="KFH07086.1"/>
    </source>
</evidence>
<gene>
    <name evidence="1" type="ORF">TGMAS_305450B</name>
</gene>